<dbReference type="SUPFAM" id="SSF54373">
    <property type="entry name" value="FAD-linked reductases, C-terminal domain"/>
    <property type="match status" value="1"/>
</dbReference>
<dbReference type="EMBL" id="CAWUHB010000087">
    <property type="protein sequence ID" value="CAK7234677.1"/>
    <property type="molecule type" value="Genomic_DNA"/>
</dbReference>
<comment type="cofactor">
    <cofactor evidence="1 5">
        <name>FAD</name>
        <dbReference type="ChEBI" id="CHEBI:57692"/>
    </cofactor>
</comment>
<comment type="catalytic activity">
    <reaction evidence="4">
        <text>a secondary aliphatic amine + O2 + H2O = a primary amine + an aldehyde + H2O2</text>
        <dbReference type="Rhea" id="RHEA:26414"/>
        <dbReference type="ChEBI" id="CHEBI:15377"/>
        <dbReference type="ChEBI" id="CHEBI:15379"/>
        <dbReference type="ChEBI" id="CHEBI:16240"/>
        <dbReference type="ChEBI" id="CHEBI:17478"/>
        <dbReference type="ChEBI" id="CHEBI:58855"/>
        <dbReference type="ChEBI" id="CHEBI:65296"/>
        <dbReference type="EC" id="1.4.3.4"/>
    </reaction>
</comment>
<reference evidence="7 8" key="1">
    <citation type="submission" date="2024-01" db="EMBL/GenBank/DDBJ databases">
        <authorList>
            <person name="Allen C."/>
            <person name="Tagirdzhanova G."/>
        </authorList>
    </citation>
    <scope>NUCLEOTIDE SEQUENCE [LARGE SCALE GENOMIC DNA]</scope>
</reference>
<keyword evidence="5" id="KW-0285">Flavoprotein</keyword>
<feature type="domain" description="Amine oxidase" evidence="6">
    <location>
        <begin position="149"/>
        <end position="594"/>
    </location>
</feature>
<gene>
    <name evidence="7" type="ORF">SCUCBS95973_009017</name>
</gene>
<comment type="caution">
    <text evidence="7">The sequence shown here is derived from an EMBL/GenBank/DDBJ whole genome shotgun (WGS) entry which is preliminary data.</text>
</comment>
<dbReference type="Pfam" id="PF01042">
    <property type="entry name" value="Ribonuc_L-PSP"/>
    <property type="match status" value="1"/>
</dbReference>
<dbReference type="Proteomes" id="UP001642405">
    <property type="component" value="Unassembled WGS sequence"/>
</dbReference>
<evidence type="ECO:0000313" key="7">
    <source>
        <dbReference type="EMBL" id="CAK7234677.1"/>
    </source>
</evidence>
<dbReference type="SUPFAM" id="SSF55298">
    <property type="entry name" value="YjgF-like"/>
    <property type="match status" value="1"/>
</dbReference>
<keyword evidence="8" id="KW-1185">Reference proteome</keyword>
<evidence type="ECO:0000256" key="5">
    <source>
        <dbReference type="RuleBase" id="RU362067"/>
    </source>
</evidence>
<dbReference type="PRINTS" id="PR00757">
    <property type="entry name" value="AMINEOXDASEF"/>
</dbReference>
<evidence type="ECO:0000256" key="4">
    <source>
        <dbReference type="ARBA" id="ARBA00048448"/>
    </source>
</evidence>
<comment type="similarity">
    <text evidence="2 5">Belongs to the flavin monoamine oxidase family.</text>
</comment>
<proteinExistence type="inferred from homology"/>
<organism evidence="7 8">
    <name type="scientific">Sporothrix curviconia</name>
    <dbReference type="NCBI Taxonomy" id="1260050"/>
    <lineage>
        <taxon>Eukaryota</taxon>
        <taxon>Fungi</taxon>
        <taxon>Dikarya</taxon>
        <taxon>Ascomycota</taxon>
        <taxon>Pezizomycotina</taxon>
        <taxon>Sordariomycetes</taxon>
        <taxon>Sordariomycetidae</taxon>
        <taxon>Ophiostomatales</taxon>
        <taxon>Ophiostomataceae</taxon>
        <taxon>Sporothrix</taxon>
    </lineage>
</organism>
<dbReference type="InterPro" id="IPR035959">
    <property type="entry name" value="RutC-like_sf"/>
</dbReference>
<dbReference type="EC" id="1.4.3.-" evidence="5"/>
<evidence type="ECO:0000256" key="3">
    <source>
        <dbReference type="ARBA" id="ARBA00023002"/>
    </source>
</evidence>
<accession>A0ABP0CSW1</accession>
<dbReference type="Gene3D" id="3.30.1330.40">
    <property type="entry name" value="RutC-like"/>
    <property type="match status" value="1"/>
</dbReference>
<evidence type="ECO:0000256" key="1">
    <source>
        <dbReference type="ARBA" id="ARBA00001974"/>
    </source>
</evidence>
<evidence type="ECO:0000259" key="6">
    <source>
        <dbReference type="Pfam" id="PF01593"/>
    </source>
</evidence>
<keyword evidence="5" id="KW-0274">FAD</keyword>
<dbReference type="InterPro" id="IPR001613">
    <property type="entry name" value="Flavin_amine_oxidase"/>
</dbReference>
<protein>
    <recommendedName>
        <fullName evidence="5">Amine oxidase</fullName>
        <ecNumber evidence="5">1.4.3.-</ecNumber>
    </recommendedName>
</protein>
<evidence type="ECO:0000256" key="2">
    <source>
        <dbReference type="ARBA" id="ARBA00005995"/>
    </source>
</evidence>
<dbReference type="PANTHER" id="PTHR43563:SF14">
    <property type="entry name" value="AMINE OXIDASE"/>
    <property type="match status" value="1"/>
</dbReference>
<dbReference type="PANTHER" id="PTHR43563">
    <property type="entry name" value="AMINE OXIDASE"/>
    <property type="match status" value="1"/>
</dbReference>
<dbReference type="InterPro" id="IPR036188">
    <property type="entry name" value="FAD/NAD-bd_sf"/>
</dbReference>
<dbReference type="Gene3D" id="1.10.405.10">
    <property type="entry name" value="Guanine Nucleotide Dissociation Inhibitor, domain 1"/>
    <property type="match status" value="1"/>
</dbReference>
<dbReference type="Pfam" id="PF01593">
    <property type="entry name" value="Amino_oxidase"/>
    <property type="match status" value="1"/>
</dbReference>
<dbReference type="SUPFAM" id="SSF51905">
    <property type="entry name" value="FAD/NAD(P)-binding domain"/>
    <property type="match status" value="1"/>
</dbReference>
<keyword evidence="3 5" id="KW-0560">Oxidoreductase</keyword>
<dbReference type="InterPro" id="IPR002937">
    <property type="entry name" value="Amino_oxidase"/>
</dbReference>
<dbReference type="InterPro" id="IPR050703">
    <property type="entry name" value="Flavin_MAO"/>
</dbReference>
<evidence type="ECO:0000313" key="8">
    <source>
        <dbReference type="Proteomes" id="UP001642405"/>
    </source>
</evidence>
<sequence>MKPVVVPADPHGLFNSRPTFSHVASVLGGPSRVVMTAGQVGVDENGQAPADVKDQYTLAFANLARCLEATGATVADIVKLVYYVVDYDPNNRLHVKPLVTFLKGHRPATTLVPVPCLARPAFKFEVEAYIAIPQAPARDVDVVVVGAGLSGLKAAYDVQKAGYSVAVVEARDRVGGKTWSVEHSAGDGKFVDRGAAWINDTNQSEVHALAQALGLGLVVQNTTGNVVQQDRDGRVSQFLYGGVPAGIGASAVDDMVKIRDATEAACQLLDIRDPVRTGGHLDSQTLEEWIRSVGGGPTALASATVWTRAMLGLEPSEMSALFFLNYCKSGGGLLQMRSDRKDGGQYLRFERGTQSLSLGLASLLKPGTVVLSSPVRSITTTQADAAKITVAAARGDFVCRRVIVSVPTPLYKEIAFSPPLPATKAALASANRLGYINKVIVRYDTPWWRAHGLCGMLQSFVKDGPVSVTRDSSVDAKQQYSLTCFLAGSAGRAASRLPQAERFRVVVDQITATLGADKIGVPAPVGFEEHQWARDQWAQGCPCPAAPPGAMTQYEHALRSVHGKVHFVGTETAYEWKGYMDGALRSGIRGAQEVVSALSPPRL</sequence>
<dbReference type="InterPro" id="IPR006175">
    <property type="entry name" value="YjgF/YER057c/UK114"/>
</dbReference>
<dbReference type="Gene3D" id="3.90.660.10">
    <property type="match status" value="1"/>
</dbReference>
<name>A0ABP0CSW1_9PEZI</name>
<dbReference type="Gene3D" id="3.50.50.60">
    <property type="entry name" value="FAD/NAD(P)-binding domain"/>
    <property type="match status" value="1"/>
</dbReference>